<accession>A0AAV5M7J0</accession>
<dbReference type="EMBL" id="BPVZ01000182">
    <property type="protein sequence ID" value="GKV44472.1"/>
    <property type="molecule type" value="Genomic_DNA"/>
</dbReference>
<name>A0AAV5M7J0_9ROSI</name>
<evidence type="ECO:0000313" key="3">
    <source>
        <dbReference type="Proteomes" id="UP001054252"/>
    </source>
</evidence>
<reference evidence="2 3" key="1">
    <citation type="journal article" date="2021" name="Commun. Biol.">
        <title>The genome of Shorea leprosula (Dipterocarpaceae) highlights the ecological relevance of drought in aseasonal tropical rainforests.</title>
        <authorList>
            <person name="Ng K.K.S."/>
            <person name="Kobayashi M.J."/>
            <person name="Fawcett J.A."/>
            <person name="Hatakeyama M."/>
            <person name="Paape T."/>
            <person name="Ng C.H."/>
            <person name="Ang C.C."/>
            <person name="Tnah L.H."/>
            <person name="Lee C.T."/>
            <person name="Nishiyama T."/>
            <person name="Sese J."/>
            <person name="O'Brien M.J."/>
            <person name="Copetti D."/>
            <person name="Mohd Noor M.I."/>
            <person name="Ong R.C."/>
            <person name="Putra M."/>
            <person name="Sireger I.Z."/>
            <person name="Indrioko S."/>
            <person name="Kosugi Y."/>
            <person name="Izuno A."/>
            <person name="Isagi Y."/>
            <person name="Lee S.L."/>
            <person name="Shimizu K.K."/>
        </authorList>
    </citation>
    <scope>NUCLEOTIDE SEQUENCE [LARGE SCALE GENOMIC DNA]</scope>
    <source>
        <strain evidence="2">214</strain>
    </source>
</reference>
<organism evidence="2 3">
    <name type="scientific">Rubroshorea leprosula</name>
    <dbReference type="NCBI Taxonomy" id="152421"/>
    <lineage>
        <taxon>Eukaryota</taxon>
        <taxon>Viridiplantae</taxon>
        <taxon>Streptophyta</taxon>
        <taxon>Embryophyta</taxon>
        <taxon>Tracheophyta</taxon>
        <taxon>Spermatophyta</taxon>
        <taxon>Magnoliopsida</taxon>
        <taxon>eudicotyledons</taxon>
        <taxon>Gunneridae</taxon>
        <taxon>Pentapetalae</taxon>
        <taxon>rosids</taxon>
        <taxon>malvids</taxon>
        <taxon>Malvales</taxon>
        <taxon>Dipterocarpaceae</taxon>
        <taxon>Rubroshorea</taxon>
    </lineage>
</organism>
<evidence type="ECO:0000256" key="1">
    <source>
        <dbReference type="SAM" id="Phobius"/>
    </source>
</evidence>
<dbReference type="AlphaFoldDB" id="A0AAV5M7J0"/>
<comment type="caution">
    <text evidence="2">The sequence shown here is derived from an EMBL/GenBank/DDBJ whole genome shotgun (WGS) entry which is preliminary data.</text>
</comment>
<keyword evidence="3" id="KW-1185">Reference proteome</keyword>
<dbReference type="Proteomes" id="UP001054252">
    <property type="component" value="Unassembled WGS sequence"/>
</dbReference>
<evidence type="ECO:0000313" key="2">
    <source>
        <dbReference type="EMBL" id="GKV44472.1"/>
    </source>
</evidence>
<proteinExistence type="predicted"/>
<sequence length="116" mass="13358">MVKGVEEVVNTELIFPRLNSIELHYCDKLSSFYAGSSALKFQSAIKIKIHRCPNMITFASTFSTEQEKETAYRETEGHLGKKEPDIQSRTIFFDMVSFFFTNLTFKAVLIIVTHRL</sequence>
<keyword evidence="1" id="KW-1133">Transmembrane helix</keyword>
<keyword evidence="1" id="KW-0472">Membrane</keyword>
<keyword evidence="1" id="KW-0812">Transmembrane</keyword>
<protein>
    <submittedName>
        <fullName evidence="2">Uncharacterized protein</fullName>
    </submittedName>
</protein>
<feature type="transmembrane region" description="Helical" evidence="1">
    <location>
        <begin position="91"/>
        <end position="112"/>
    </location>
</feature>
<gene>
    <name evidence="2" type="ORF">SLEP1_g51656</name>
</gene>